<accession>A0A009Q6W6</accession>
<keyword evidence="1" id="KW-0812">Transmembrane</keyword>
<evidence type="ECO:0000256" key="1">
    <source>
        <dbReference type="SAM" id="Phobius"/>
    </source>
</evidence>
<feature type="transmembrane region" description="Helical" evidence="1">
    <location>
        <begin position="35"/>
        <end position="53"/>
    </location>
</feature>
<proteinExistence type="predicted"/>
<dbReference type="Proteomes" id="UP000021108">
    <property type="component" value="Unassembled WGS sequence"/>
</dbReference>
<reference evidence="2 3" key="1">
    <citation type="submission" date="2014-02" db="EMBL/GenBank/DDBJ databases">
        <title>Comparative genomics and transcriptomics to identify genetic mechanisms underlying the emergence of carbapenem resistant Acinetobacter baumannii (CRAb).</title>
        <authorList>
            <person name="Harris A.D."/>
            <person name="Johnson K.J."/>
            <person name="George J."/>
            <person name="Shefchek K."/>
            <person name="Daugherty S.C."/>
            <person name="Parankush S."/>
            <person name="Sadzewicz L."/>
            <person name="Tallon L."/>
            <person name="Sengamalay N."/>
            <person name="Hazen T.H."/>
            <person name="Rasko D.A."/>
        </authorList>
    </citation>
    <scope>NUCLEOTIDE SEQUENCE [LARGE SCALE GENOMIC DNA]</scope>
    <source>
        <strain evidence="2 3">625974</strain>
    </source>
</reference>
<sequence>MALTNCKECGAQVSTQAKNCPSCGAKVKKRSLLKWIFLGFVILFIIGIIAGGGEGSSSSSSTRELSPKEDALKNTVLDYDWSKGGFDSVMLVDFKIKNNSKYD</sequence>
<dbReference type="AlphaFoldDB" id="A0A009Q6W6"/>
<dbReference type="EMBL" id="JEXD01000118">
    <property type="protein sequence ID" value="EXC02050.1"/>
    <property type="molecule type" value="Genomic_DNA"/>
</dbReference>
<comment type="caution">
    <text evidence="2">The sequence shown here is derived from an EMBL/GenBank/DDBJ whole genome shotgun (WGS) entry which is preliminary data.</text>
</comment>
<evidence type="ECO:0000313" key="3">
    <source>
        <dbReference type="Proteomes" id="UP000021108"/>
    </source>
</evidence>
<protein>
    <submittedName>
        <fullName evidence="2">Zinc-ribbon domain protein</fullName>
    </submittedName>
</protein>
<keyword evidence="1" id="KW-0472">Membrane</keyword>
<name>A0A009Q6W6_ACIBA</name>
<evidence type="ECO:0000313" key="2">
    <source>
        <dbReference type="EMBL" id="EXC02050.1"/>
    </source>
</evidence>
<gene>
    <name evidence="2" type="ORF">J506_4127</name>
</gene>
<keyword evidence="1" id="KW-1133">Transmembrane helix</keyword>
<organism evidence="2 3">
    <name type="scientific">Acinetobacter baumannii 625974</name>
    <dbReference type="NCBI Taxonomy" id="1310607"/>
    <lineage>
        <taxon>Bacteria</taxon>
        <taxon>Pseudomonadati</taxon>
        <taxon>Pseudomonadota</taxon>
        <taxon>Gammaproteobacteria</taxon>
        <taxon>Moraxellales</taxon>
        <taxon>Moraxellaceae</taxon>
        <taxon>Acinetobacter</taxon>
        <taxon>Acinetobacter calcoaceticus/baumannii complex</taxon>
    </lineage>
</organism>
<feature type="non-terminal residue" evidence="2">
    <location>
        <position position="103"/>
    </location>
</feature>